<dbReference type="OrthoDB" id="343686at2"/>
<keyword evidence="4 5" id="KW-0472">Membrane</keyword>
<dbReference type="Proteomes" id="UP000232145">
    <property type="component" value="Unassembled WGS sequence"/>
</dbReference>
<evidence type="ECO:0000313" key="8">
    <source>
        <dbReference type="Proteomes" id="UP000232145"/>
    </source>
</evidence>
<sequence>MNAIETNGITLASLVLRIAIGANLLGHGIVRMGNKYEVFREWIKTLFSDTPLPSVLLSAMGYIIPPMELLLGVLIILGWNTKWSLVLASLLMCSLIFGMCLLEKWEIVGIQMIYMVCYFFALNSVDNQILSVDSFLKMRNL</sequence>
<keyword evidence="3 5" id="KW-1133">Transmembrane helix</keyword>
<dbReference type="AlphaFoldDB" id="A0A2N0APD3"/>
<organism evidence="7 8">
    <name type="scientific">Leptospira harrisiae</name>
    <dbReference type="NCBI Taxonomy" id="2023189"/>
    <lineage>
        <taxon>Bacteria</taxon>
        <taxon>Pseudomonadati</taxon>
        <taxon>Spirochaetota</taxon>
        <taxon>Spirochaetia</taxon>
        <taxon>Leptospirales</taxon>
        <taxon>Leptospiraceae</taxon>
        <taxon>Leptospira</taxon>
    </lineage>
</organism>
<dbReference type="InterPro" id="IPR009908">
    <property type="entry name" value="Methylamine_util_MauE"/>
</dbReference>
<gene>
    <name evidence="7" type="ORF">CH364_08415</name>
</gene>
<feature type="transmembrane region" description="Helical" evidence="5">
    <location>
        <begin position="55"/>
        <end position="77"/>
    </location>
</feature>
<protein>
    <submittedName>
        <fullName evidence="7">DoxX family protein</fullName>
    </submittedName>
</protein>
<evidence type="ECO:0000256" key="3">
    <source>
        <dbReference type="ARBA" id="ARBA00022989"/>
    </source>
</evidence>
<keyword evidence="8" id="KW-1185">Reference proteome</keyword>
<dbReference type="RefSeq" id="WP_100743078.1">
    <property type="nucleotide sequence ID" value="NZ_NPDW01000001.1"/>
</dbReference>
<evidence type="ECO:0000256" key="1">
    <source>
        <dbReference type="ARBA" id="ARBA00004141"/>
    </source>
</evidence>
<dbReference type="GO" id="GO:0016020">
    <property type="term" value="C:membrane"/>
    <property type="evidence" value="ECO:0007669"/>
    <property type="project" value="UniProtKB-SubCell"/>
</dbReference>
<evidence type="ECO:0000256" key="2">
    <source>
        <dbReference type="ARBA" id="ARBA00022692"/>
    </source>
</evidence>
<reference evidence="7 8" key="1">
    <citation type="submission" date="2017-07" db="EMBL/GenBank/DDBJ databases">
        <title>Leptospira spp. isolated from tropical soils.</title>
        <authorList>
            <person name="Thibeaux R."/>
            <person name="Iraola G."/>
            <person name="Ferres I."/>
            <person name="Bierque E."/>
            <person name="Girault D."/>
            <person name="Soupe-Gilbert M.-E."/>
            <person name="Picardeau M."/>
            <person name="Goarant C."/>
        </authorList>
    </citation>
    <scope>NUCLEOTIDE SEQUENCE [LARGE SCALE GENOMIC DNA]</scope>
    <source>
        <strain evidence="7 8">FH2-B-A1</strain>
    </source>
</reference>
<evidence type="ECO:0000256" key="4">
    <source>
        <dbReference type="ARBA" id="ARBA00023136"/>
    </source>
</evidence>
<comment type="caution">
    <text evidence="7">The sequence shown here is derived from an EMBL/GenBank/DDBJ whole genome shotgun (WGS) entry which is preliminary data.</text>
</comment>
<keyword evidence="2 5" id="KW-0812">Transmembrane</keyword>
<feature type="transmembrane region" description="Helical" evidence="5">
    <location>
        <begin position="83"/>
        <end position="102"/>
    </location>
</feature>
<feature type="transmembrane region" description="Helical" evidence="5">
    <location>
        <begin position="14"/>
        <end position="34"/>
    </location>
</feature>
<name>A0A2N0APD3_9LEPT</name>
<accession>A0A2N0APD3</accession>
<evidence type="ECO:0000256" key="5">
    <source>
        <dbReference type="SAM" id="Phobius"/>
    </source>
</evidence>
<dbReference type="GO" id="GO:0030416">
    <property type="term" value="P:methylamine metabolic process"/>
    <property type="evidence" value="ECO:0007669"/>
    <property type="project" value="InterPro"/>
</dbReference>
<dbReference type="EMBL" id="NPDX01000001">
    <property type="protein sequence ID" value="PJZ86176.1"/>
    <property type="molecule type" value="Genomic_DNA"/>
</dbReference>
<comment type="subcellular location">
    <subcellularLocation>
        <location evidence="1">Membrane</location>
        <topology evidence="1">Multi-pass membrane protein</topology>
    </subcellularLocation>
</comment>
<dbReference type="Pfam" id="PF07291">
    <property type="entry name" value="MauE"/>
    <property type="match status" value="1"/>
</dbReference>
<evidence type="ECO:0000313" key="7">
    <source>
        <dbReference type="EMBL" id="PJZ86176.1"/>
    </source>
</evidence>
<feature type="domain" description="Methylamine utilisation protein MauE" evidence="6">
    <location>
        <begin position="12"/>
        <end position="99"/>
    </location>
</feature>
<proteinExistence type="predicted"/>
<evidence type="ECO:0000259" key="6">
    <source>
        <dbReference type="Pfam" id="PF07291"/>
    </source>
</evidence>